<name>A0ABT1MGC2_9BACT</name>
<gene>
    <name evidence="1" type="ORF">NMU02_06245</name>
</gene>
<dbReference type="Proteomes" id="UP001205603">
    <property type="component" value="Unassembled WGS sequence"/>
</dbReference>
<evidence type="ECO:0000313" key="2">
    <source>
        <dbReference type="Proteomes" id="UP001205603"/>
    </source>
</evidence>
<evidence type="ECO:0000313" key="1">
    <source>
        <dbReference type="EMBL" id="MCP9611688.1"/>
    </source>
</evidence>
<accession>A0ABT1MGC2</accession>
<proteinExistence type="predicted"/>
<keyword evidence="2" id="KW-1185">Reference proteome</keyword>
<reference evidence="1 2" key="1">
    <citation type="submission" date="2022-07" db="EMBL/GenBank/DDBJ databases">
        <title>Fecal culturing of patients with breast cancer.</title>
        <authorList>
            <person name="Teng N.M.Y."/>
            <person name="Kiu R."/>
            <person name="Evans R."/>
            <person name="Baker D.J."/>
            <person name="Zenner C."/>
            <person name="Robinson S.D."/>
            <person name="Hall L.J."/>
        </authorList>
    </citation>
    <scope>NUCLEOTIDE SEQUENCE [LARGE SCALE GENOMIC DNA]</scope>
    <source>
        <strain evidence="1 2">LH1063</strain>
    </source>
</reference>
<protein>
    <submittedName>
        <fullName evidence="1">Uncharacterized protein</fullName>
    </submittedName>
</protein>
<sequence length="291" mass="34014">MKKTTIIISLLFTWFLYGLQAKETPDVRASVEIKTIDYRMLPDNPVKVEIYSTPTRNITIEISNTTPEWAEIYYYSPLMENKNYSYRKFQGNDNNFLGLVRFGESEVVTIPDTIEHGDKLLIHAVGYELVELPMKDIANKKHIRIQFTPRSYYSSAVLYEKIYDNKISIIEIDNIHEIPKRVFYGECLPIWNDDGNHADPYCAGACMGCFPEFNFYKDIYPDNQKELSQLYRALKKGENCGLLITVDEKKVKEVKIIGFSNSIIEAERKRLLGQRMSDGYRFQYRLNFEVR</sequence>
<organism evidence="1 2">
    <name type="scientific">Coprobacter tertius</name>
    <dbReference type="NCBI Taxonomy" id="2944915"/>
    <lineage>
        <taxon>Bacteria</taxon>
        <taxon>Pseudomonadati</taxon>
        <taxon>Bacteroidota</taxon>
        <taxon>Bacteroidia</taxon>
        <taxon>Bacteroidales</taxon>
        <taxon>Barnesiellaceae</taxon>
        <taxon>Coprobacter</taxon>
    </lineage>
</organism>
<dbReference type="EMBL" id="JANDHW010000005">
    <property type="protein sequence ID" value="MCP9611688.1"/>
    <property type="molecule type" value="Genomic_DNA"/>
</dbReference>
<comment type="caution">
    <text evidence="1">The sequence shown here is derived from an EMBL/GenBank/DDBJ whole genome shotgun (WGS) entry which is preliminary data.</text>
</comment>
<dbReference type="RefSeq" id="WP_255026647.1">
    <property type="nucleotide sequence ID" value="NZ_JANDHW010000005.1"/>
</dbReference>